<dbReference type="Gene3D" id="1.10.10.10">
    <property type="entry name" value="Winged helix-like DNA-binding domain superfamily/Winged helix DNA-binding domain"/>
    <property type="match status" value="1"/>
</dbReference>
<dbReference type="PANTHER" id="PTHR30126">
    <property type="entry name" value="HTH-TYPE TRANSCRIPTIONAL REGULATOR"/>
    <property type="match status" value="1"/>
</dbReference>
<evidence type="ECO:0000256" key="2">
    <source>
        <dbReference type="ARBA" id="ARBA00023015"/>
    </source>
</evidence>
<evidence type="ECO:0000256" key="3">
    <source>
        <dbReference type="ARBA" id="ARBA00023125"/>
    </source>
</evidence>
<comment type="similarity">
    <text evidence="1">Belongs to the LysR transcriptional regulatory family.</text>
</comment>
<keyword evidence="2" id="KW-0805">Transcription regulation</keyword>
<evidence type="ECO:0000313" key="7">
    <source>
        <dbReference type="Proteomes" id="UP001183176"/>
    </source>
</evidence>
<proteinExistence type="inferred from homology"/>
<reference evidence="7" key="1">
    <citation type="submission" date="2023-07" db="EMBL/GenBank/DDBJ databases">
        <title>30 novel species of actinomycetes from the DSMZ collection.</title>
        <authorList>
            <person name="Nouioui I."/>
        </authorList>
    </citation>
    <scope>NUCLEOTIDE SEQUENCE [LARGE SCALE GENOMIC DNA]</scope>
    <source>
        <strain evidence="7">DSM 44399</strain>
    </source>
</reference>
<sequence>MDAGLDVSRLRLLREVALRGSIAAAARELGLTPSAVSQQVAILEREAGTTLLDRSPRGVLLTGAGRALVRRAGAILELLEQARADLDRLSGELAGRVRIGTVASAAVALVSEAASRLAAEHTELELLVTVAEPARSIDALLNGDLDLAVVDLYDGVPVRVPDYLVATELCTEPLVVVSAPGALDGLGASARSAGSAGIRLATLADQHWVMPPLDAACGQAVRFACRAEGFEPTVRWETDDMLLLVRAVAAGHGITVLPRLAVADQVADVVLQPLAEPVMNRRLLALTRTSSQDRPIIRAVLTELGKAAG</sequence>
<evidence type="ECO:0000313" key="6">
    <source>
        <dbReference type="EMBL" id="MDT0261758.1"/>
    </source>
</evidence>
<evidence type="ECO:0000256" key="4">
    <source>
        <dbReference type="ARBA" id="ARBA00023163"/>
    </source>
</evidence>
<protein>
    <submittedName>
        <fullName evidence="6">LysR family transcriptional regulator</fullName>
    </submittedName>
</protein>
<dbReference type="Proteomes" id="UP001183176">
    <property type="component" value="Unassembled WGS sequence"/>
</dbReference>
<dbReference type="InterPro" id="IPR000847">
    <property type="entry name" value="LysR_HTH_N"/>
</dbReference>
<keyword evidence="3" id="KW-0238">DNA-binding</keyword>
<dbReference type="InterPro" id="IPR036390">
    <property type="entry name" value="WH_DNA-bd_sf"/>
</dbReference>
<dbReference type="RefSeq" id="WP_311422912.1">
    <property type="nucleotide sequence ID" value="NZ_JAVREH010000010.1"/>
</dbReference>
<comment type="caution">
    <text evidence="6">The sequence shown here is derived from an EMBL/GenBank/DDBJ whole genome shotgun (WGS) entry which is preliminary data.</text>
</comment>
<organism evidence="6 7">
    <name type="scientific">Jatrophihabitans lederbergiae</name>
    <dbReference type="NCBI Taxonomy" id="3075547"/>
    <lineage>
        <taxon>Bacteria</taxon>
        <taxon>Bacillati</taxon>
        <taxon>Actinomycetota</taxon>
        <taxon>Actinomycetes</taxon>
        <taxon>Jatrophihabitantales</taxon>
        <taxon>Jatrophihabitantaceae</taxon>
        <taxon>Jatrophihabitans</taxon>
    </lineage>
</organism>
<feature type="domain" description="HTH lysR-type" evidence="5">
    <location>
        <begin position="5"/>
        <end position="62"/>
    </location>
</feature>
<dbReference type="InterPro" id="IPR005119">
    <property type="entry name" value="LysR_subst-bd"/>
</dbReference>
<dbReference type="PROSITE" id="PS50931">
    <property type="entry name" value="HTH_LYSR"/>
    <property type="match status" value="1"/>
</dbReference>
<dbReference type="Pfam" id="PF00126">
    <property type="entry name" value="HTH_1"/>
    <property type="match status" value="1"/>
</dbReference>
<dbReference type="SUPFAM" id="SSF53850">
    <property type="entry name" value="Periplasmic binding protein-like II"/>
    <property type="match status" value="1"/>
</dbReference>
<keyword evidence="7" id="KW-1185">Reference proteome</keyword>
<evidence type="ECO:0000256" key="1">
    <source>
        <dbReference type="ARBA" id="ARBA00009437"/>
    </source>
</evidence>
<gene>
    <name evidence="6" type="ORF">RM423_10160</name>
</gene>
<dbReference type="Gene3D" id="3.40.190.10">
    <property type="entry name" value="Periplasmic binding protein-like II"/>
    <property type="match status" value="2"/>
</dbReference>
<accession>A0ABU2JBX2</accession>
<name>A0ABU2JBX2_9ACTN</name>
<evidence type="ECO:0000259" key="5">
    <source>
        <dbReference type="PROSITE" id="PS50931"/>
    </source>
</evidence>
<dbReference type="InterPro" id="IPR036388">
    <property type="entry name" value="WH-like_DNA-bd_sf"/>
</dbReference>
<dbReference type="PANTHER" id="PTHR30126:SF39">
    <property type="entry name" value="HTH-TYPE TRANSCRIPTIONAL REGULATOR CYSL"/>
    <property type="match status" value="1"/>
</dbReference>
<dbReference type="SUPFAM" id="SSF46785">
    <property type="entry name" value="Winged helix' DNA-binding domain"/>
    <property type="match status" value="1"/>
</dbReference>
<dbReference type="Pfam" id="PF03466">
    <property type="entry name" value="LysR_substrate"/>
    <property type="match status" value="1"/>
</dbReference>
<keyword evidence="4" id="KW-0804">Transcription</keyword>
<dbReference type="EMBL" id="JAVREH010000010">
    <property type="protein sequence ID" value="MDT0261758.1"/>
    <property type="molecule type" value="Genomic_DNA"/>
</dbReference>